<reference evidence="5 6" key="1">
    <citation type="submission" date="2019-02" db="EMBL/GenBank/DDBJ databases">
        <title>Deep-cultivation of Planctomycetes and their phenomic and genomic characterization uncovers novel biology.</title>
        <authorList>
            <person name="Wiegand S."/>
            <person name="Jogler M."/>
            <person name="Boedeker C."/>
            <person name="Pinto D."/>
            <person name="Vollmers J."/>
            <person name="Rivas-Marin E."/>
            <person name="Kohn T."/>
            <person name="Peeters S.H."/>
            <person name="Heuer A."/>
            <person name="Rast P."/>
            <person name="Oberbeckmann S."/>
            <person name="Bunk B."/>
            <person name="Jeske O."/>
            <person name="Meyerdierks A."/>
            <person name="Storesund J.E."/>
            <person name="Kallscheuer N."/>
            <person name="Luecker S."/>
            <person name="Lage O.M."/>
            <person name="Pohl T."/>
            <person name="Merkel B.J."/>
            <person name="Hornburger P."/>
            <person name="Mueller R.-W."/>
            <person name="Bruemmer F."/>
            <person name="Labrenz M."/>
            <person name="Spormann A.M."/>
            <person name="Op Den Camp H."/>
            <person name="Overmann J."/>
            <person name="Amann R."/>
            <person name="Jetten M.S.M."/>
            <person name="Mascher T."/>
            <person name="Medema M.H."/>
            <person name="Devos D.P."/>
            <person name="Kaster A.-K."/>
            <person name="Ovreas L."/>
            <person name="Rohde M."/>
            <person name="Galperin M.Y."/>
            <person name="Jogler C."/>
        </authorList>
    </citation>
    <scope>NUCLEOTIDE SEQUENCE [LARGE SCALE GENOMIC DNA]</scope>
    <source>
        <strain evidence="5 6">KOR34</strain>
    </source>
</reference>
<evidence type="ECO:0000256" key="4">
    <source>
        <dbReference type="ARBA" id="ARBA00023049"/>
    </source>
</evidence>
<keyword evidence="4" id="KW-0482">Metalloprotease</keyword>
<dbReference type="NCBIfam" id="TIGR02421">
    <property type="entry name" value="QEGLA"/>
    <property type="match status" value="1"/>
</dbReference>
<comment type="cofactor">
    <cofactor evidence="1">
        <name>Zn(2+)</name>
        <dbReference type="ChEBI" id="CHEBI:29105"/>
    </cofactor>
</comment>
<dbReference type="RefSeq" id="WP_146562102.1">
    <property type="nucleotide sequence ID" value="NZ_SIHJ01000001.1"/>
</dbReference>
<keyword evidence="6" id="KW-1185">Reference proteome</keyword>
<sequence>MPATTQLTPQQQTIRELSDQLVEAQQPLRILDAVNWDDAVKADFFASGESRLPRVDADYYAQRDLGFDPEAKRQELLDLELRIRRKLGEYSPAGAIMRRMCREYGEVVQMLAARGTPTFSLLSRELYGSPLDAFHAGEPTLADFGQMMAETLGEIDRSGLLQPEPRTIRGADAVSMLQTRLAESMPDVHESVTVMPSDGIVSDAAAGSDYIKLRTDALFNERDIRLLEVHEGWVHLGTTLNGKAQPVCTFLSKGPPSATVTQEGLAVFVENVSLATYPERLRRVANRILAVGMAEDGADFIEVYRFFRNQGISQDEAYTFASRVFRGSTPGGGPFTKDVSYSKGFVLVYNYLQLAIRKGKLDRVPLLFCGKTTLGDLHVLSNLVDEGLVQPPAYLPPVFSNLHGLAAWMCYSGFLRKLRLESIEADYSSIL</sequence>
<dbReference type="Pfam" id="PF08014">
    <property type="entry name" value="MATCAP"/>
    <property type="match status" value="1"/>
</dbReference>
<evidence type="ECO:0000313" key="6">
    <source>
        <dbReference type="Proteomes" id="UP000316714"/>
    </source>
</evidence>
<keyword evidence="3" id="KW-0378">Hydrolase</keyword>
<name>A0A5C5VB22_9BACT</name>
<dbReference type="SMART" id="SM01154">
    <property type="entry name" value="DUF1704"/>
    <property type="match status" value="1"/>
</dbReference>
<dbReference type="PANTHER" id="PTHR31817">
    <property type="match status" value="1"/>
</dbReference>
<gene>
    <name evidence="5" type="ORF">KOR34_06220</name>
</gene>
<evidence type="ECO:0000256" key="1">
    <source>
        <dbReference type="ARBA" id="ARBA00001947"/>
    </source>
</evidence>
<dbReference type="OrthoDB" id="9785840at2"/>
<proteinExistence type="predicted"/>
<organism evidence="5 6">
    <name type="scientific">Posidoniimonas corsicana</name>
    <dbReference type="NCBI Taxonomy" id="1938618"/>
    <lineage>
        <taxon>Bacteria</taxon>
        <taxon>Pseudomonadati</taxon>
        <taxon>Planctomycetota</taxon>
        <taxon>Planctomycetia</taxon>
        <taxon>Pirellulales</taxon>
        <taxon>Lacipirellulaceae</taxon>
        <taxon>Posidoniimonas</taxon>
    </lineage>
</organism>
<accession>A0A5C5VB22</accession>
<evidence type="ECO:0008006" key="7">
    <source>
        <dbReference type="Google" id="ProtNLM"/>
    </source>
</evidence>
<dbReference type="InterPro" id="IPR012656">
    <property type="entry name" value="CHP02421_QEGLA"/>
</dbReference>
<keyword evidence="2" id="KW-0645">Protease</keyword>
<comment type="caution">
    <text evidence="5">The sequence shown here is derived from an EMBL/GenBank/DDBJ whole genome shotgun (WGS) entry which is preliminary data.</text>
</comment>
<evidence type="ECO:0000256" key="3">
    <source>
        <dbReference type="ARBA" id="ARBA00022801"/>
    </source>
</evidence>
<dbReference type="PANTHER" id="PTHR31817:SF0">
    <property type="entry name" value="CHROMOSOME UNDETERMINED SCAFFOLD_67, WHOLE GENOME SHOTGUN SEQUENCE"/>
    <property type="match status" value="1"/>
</dbReference>
<dbReference type="GO" id="GO:0008237">
    <property type="term" value="F:metallopeptidase activity"/>
    <property type="evidence" value="ECO:0007669"/>
    <property type="project" value="UniProtKB-KW"/>
</dbReference>
<dbReference type="GO" id="GO:0006508">
    <property type="term" value="P:proteolysis"/>
    <property type="evidence" value="ECO:0007669"/>
    <property type="project" value="UniProtKB-KW"/>
</dbReference>
<evidence type="ECO:0000256" key="2">
    <source>
        <dbReference type="ARBA" id="ARBA00022670"/>
    </source>
</evidence>
<dbReference type="AlphaFoldDB" id="A0A5C5VB22"/>
<dbReference type="Proteomes" id="UP000316714">
    <property type="component" value="Unassembled WGS sequence"/>
</dbReference>
<dbReference type="EMBL" id="SIHJ01000001">
    <property type="protein sequence ID" value="TWT35728.1"/>
    <property type="molecule type" value="Genomic_DNA"/>
</dbReference>
<protein>
    <recommendedName>
        <fullName evidence="7">Flavohemoglobin expression-modulating QEGLA motif protein</fullName>
    </recommendedName>
</protein>
<evidence type="ECO:0000313" key="5">
    <source>
        <dbReference type="EMBL" id="TWT35728.1"/>
    </source>
</evidence>
<dbReference type="GO" id="GO:0080164">
    <property type="term" value="P:regulation of nitric oxide metabolic process"/>
    <property type="evidence" value="ECO:0007669"/>
    <property type="project" value="TreeGrafter"/>
</dbReference>
<dbReference type="InterPro" id="IPR012548">
    <property type="entry name" value="MATCAP"/>
</dbReference>